<dbReference type="GeneID" id="107771376"/>
<dbReference type="OrthoDB" id="9442240at2759"/>
<name>A0A1S3Y254_TOBAC</name>
<keyword evidence="1" id="KW-0479">Metal-binding</keyword>
<feature type="region of interest" description="Disordered" evidence="2">
    <location>
        <begin position="36"/>
        <end position="65"/>
    </location>
</feature>
<dbReference type="PROSITE" id="PS00028">
    <property type="entry name" value="ZINC_FINGER_C2H2_1"/>
    <property type="match status" value="1"/>
</dbReference>
<dbReference type="PANTHER" id="PTHR46547">
    <property type="entry name" value="ZINC FINGER PROTEIN GIS"/>
    <property type="match status" value="1"/>
</dbReference>
<dbReference type="InterPro" id="IPR036236">
    <property type="entry name" value="Znf_C2H2_sf"/>
</dbReference>
<evidence type="ECO:0000313" key="4">
    <source>
        <dbReference type="Proteomes" id="UP000790787"/>
    </source>
</evidence>
<keyword evidence="4" id="KW-1185">Reference proteome</keyword>
<sequence length="217" mass="24611">MDRRDIETHDFMNVESFSQLPFIRPAPTKEKAAIKLFGKELGGREESKSVDSNDHSDQESKDSTVNVSDNRKFVCNYCCRNFPTSQALGGHQNAHKRERQNAKRAQRQPPNFHIGNVNGTYFHSSRSSTTSFYGSRHVYNGSHYSQAHTINGSPLAFWRSHSSPLSNYARDRSKMIDPLPMYVNGNLKTNSSSISLSRFGYELKEGVQDHVSLDLHL</sequence>
<reference evidence="5" key="2">
    <citation type="submission" date="2025-08" db="UniProtKB">
        <authorList>
            <consortium name="RefSeq"/>
        </authorList>
    </citation>
    <scope>IDENTIFICATION</scope>
    <source>
        <tissue evidence="5">Leaf</tissue>
    </source>
</reference>
<dbReference type="AlphaFoldDB" id="A0A1S3Y254"/>
<dbReference type="RefSeq" id="XP_016446216.1">
    <property type="nucleotide sequence ID" value="XM_016590730.2"/>
</dbReference>
<dbReference type="SUPFAM" id="SSF57667">
    <property type="entry name" value="beta-beta-alpha zinc fingers"/>
    <property type="match status" value="1"/>
</dbReference>
<keyword evidence="1" id="KW-0862">Zinc</keyword>
<keyword evidence="1" id="KW-0863">Zinc-finger</keyword>
<dbReference type="PANTHER" id="PTHR46547:SF9">
    <property type="entry name" value="C2H2-TYPE DOMAIN-CONTAINING PROTEIN"/>
    <property type="match status" value="1"/>
</dbReference>
<dbReference type="Proteomes" id="UP000790787">
    <property type="component" value="Chromosome 5"/>
</dbReference>
<dbReference type="InterPro" id="IPR013087">
    <property type="entry name" value="Znf_C2H2_type"/>
</dbReference>
<dbReference type="STRING" id="4097.A0A1S3Y254"/>
<dbReference type="PROSITE" id="PS50157">
    <property type="entry name" value="ZINC_FINGER_C2H2_2"/>
    <property type="match status" value="1"/>
</dbReference>
<dbReference type="KEGG" id="nta:107771376"/>
<dbReference type="PaxDb" id="4097-A0A1S3Y254"/>
<evidence type="ECO:0000256" key="1">
    <source>
        <dbReference type="PROSITE-ProRule" id="PRU00042"/>
    </source>
</evidence>
<evidence type="ECO:0000259" key="3">
    <source>
        <dbReference type="PROSITE" id="PS50157"/>
    </source>
</evidence>
<dbReference type="GO" id="GO:0003700">
    <property type="term" value="F:DNA-binding transcription factor activity"/>
    <property type="evidence" value="ECO:0007669"/>
    <property type="project" value="InterPro"/>
</dbReference>
<feature type="region of interest" description="Disordered" evidence="2">
    <location>
        <begin position="88"/>
        <end position="118"/>
    </location>
</feature>
<dbReference type="RefSeq" id="XP_016446216.1">
    <property type="nucleotide sequence ID" value="XM_016590730.1"/>
</dbReference>
<dbReference type="InterPro" id="IPR044291">
    <property type="entry name" value="GIS/GIS2/ZFP8"/>
</dbReference>
<protein>
    <submittedName>
        <fullName evidence="5">Zinc finger protein 8-like</fullName>
    </submittedName>
    <submittedName>
        <fullName evidence="5">Zinc finger protein GIS-like</fullName>
    </submittedName>
</protein>
<evidence type="ECO:0000313" key="5">
    <source>
        <dbReference type="RefSeq" id="XP_016446216.1"/>
    </source>
</evidence>
<organism evidence="4 5">
    <name type="scientific">Nicotiana tabacum</name>
    <name type="common">Common tobacco</name>
    <dbReference type="NCBI Taxonomy" id="4097"/>
    <lineage>
        <taxon>Eukaryota</taxon>
        <taxon>Viridiplantae</taxon>
        <taxon>Streptophyta</taxon>
        <taxon>Embryophyta</taxon>
        <taxon>Tracheophyta</taxon>
        <taxon>Spermatophyta</taxon>
        <taxon>Magnoliopsida</taxon>
        <taxon>eudicotyledons</taxon>
        <taxon>Gunneridae</taxon>
        <taxon>Pentapetalae</taxon>
        <taxon>asterids</taxon>
        <taxon>lamiids</taxon>
        <taxon>Solanales</taxon>
        <taxon>Solanaceae</taxon>
        <taxon>Nicotianoideae</taxon>
        <taxon>Nicotianeae</taxon>
        <taxon>Nicotiana</taxon>
    </lineage>
</organism>
<evidence type="ECO:0000256" key="2">
    <source>
        <dbReference type="SAM" id="MobiDB-lite"/>
    </source>
</evidence>
<feature type="compositionally biased region" description="Basic and acidic residues" evidence="2">
    <location>
        <begin position="36"/>
        <end position="62"/>
    </location>
</feature>
<feature type="domain" description="C2H2-type" evidence="3">
    <location>
        <begin position="73"/>
        <end position="100"/>
    </location>
</feature>
<gene>
    <name evidence="5" type="primary">LOC107771376</name>
</gene>
<dbReference type="GO" id="GO:0010090">
    <property type="term" value="P:trichome morphogenesis"/>
    <property type="evidence" value="ECO:0007669"/>
    <property type="project" value="InterPro"/>
</dbReference>
<proteinExistence type="predicted"/>
<accession>A0A1S3Y254</accession>
<dbReference type="OMA" id="RAQYAKY"/>
<reference evidence="4" key="1">
    <citation type="journal article" date="2014" name="Nat. Commun.">
        <title>The tobacco genome sequence and its comparison with those of tomato and potato.</title>
        <authorList>
            <person name="Sierro N."/>
            <person name="Battey J.N."/>
            <person name="Ouadi S."/>
            <person name="Bakaher N."/>
            <person name="Bovet L."/>
            <person name="Willig A."/>
            <person name="Goepfert S."/>
            <person name="Peitsch M.C."/>
            <person name="Ivanov N.V."/>
        </authorList>
    </citation>
    <scope>NUCLEOTIDE SEQUENCE [LARGE SCALE GENOMIC DNA]</scope>
</reference>
<feature type="compositionally biased region" description="Basic residues" evidence="2">
    <location>
        <begin position="93"/>
        <end position="106"/>
    </location>
</feature>
<dbReference type="GO" id="GO:0008270">
    <property type="term" value="F:zinc ion binding"/>
    <property type="evidence" value="ECO:0007669"/>
    <property type="project" value="UniProtKB-KW"/>
</dbReference>
<dbReference type="GO" id="GO:0009739">
    <property type="term" value="P:response to gibberellin"/>
    <property type="evidence" value="ECO:0007669"/>
    <property type="project" value="InterPro"/>
</dbReference>
<dbReference type="Gene3D" id="3.30.160.60">
    <property type="entry name" value="Classic Zinc Finger"/>
    <property type="match status" value="1"/>
</dbReference>